<dbReference type="Pfam" id="PF04408">
    <property type="entry name" value="WHD_HA2"/>
    <property type="match status" value="1"/>
</dbReference>
<name>C1EG69_MICCC</name>
<sequence length="1563" mass="169787">MPTNAAKKALAKAKRGIVATGACSTKADPNFAALKDNKELPCPHCDRIFKQQDRLKQHIQKQHGDVVAEQAVAAGPGDGAGGDGGGGKKISAKAALIQQQAAKAKEDKAREALEKGEKAPVQRMSCKLPSTILREFVQKKTDLKAPLFKSHEVDGGWTCKLVLRDKQGKTEKDRVFWWREKCATKQEAEHRVSVVALAAVAQNLPLQRLLPGEYRSTFADAEEAEKERAEHRRARAAREEARIARAKAANKAEPPAVLTMSEEKRGLVESILRETWVSDDDDDDDDVDLGEADTDDDDDVNALCDRLTGLGFHREDAMAASKATKSTDPTNLDPAISWLCVHVPETRLPAAYAPQSVNDGGVVLLSKKPRSAGDVAAASSSGTSAFDDDSRPEDGDAAWLWDRGYPRAACEAAASDHGGNREVALAALFRTLVLAGESTEISGCAAGGGGSDADDEDWREELTAIEAIVGEDRVRTLCDGRGVAVDVQTNEGSIATLEVYRLDGCGYPSSEPPTVAFHAVGAFRDRFRLATSKLARIAVENVGAPCVYTLLEAAGAMIEEDGGPVSTARAAEKTVPAAAKTVPAPRNRSLSAKPEREAARGSSSGVKASRRERPAMSPAELALENKRLSDALTAYTAAYKTGKGDGFAMMTARLNLPASNSREEVTRAVTGASVVVLSGETGCGKSTQVPQFILEHEIASGRGGVTNIVVTQPRRISAIGLAERVAAERCERCGDVVGYSVRLESKQCHRTRLLFCTTGVLLRRLLSDPTLSNATHVVLDEVHERSVDSDLLLLLLRKVLAVRPALKVVLMSATADADLFDAYFRSPGPNAHVPGVSTTQVHIPGFTHPVREYFLEDVFEMTGHAVGRGGPYAKRKEDQAKRVKQVDAAAEAMLAEKAKQRRRERMALGLEDAEEDEDEEDDDEGDDVPEDWDLADENSTYEVRQPAASRQELTLGPAATLGPSEEDRVRNDMLAEASRCLANDYSAQTQRSIQNVDQTVINYDAIEQLIAHIIRVERAEGPSAFVPPPVAGKAPKDLGLGAVLVFMPGQFEITKLIRKLEQSRLLDPADVGELRVLPLYGSLSSKDQRKIFERPPKGVRKIVVATNIAETSVTIDDVRYVVDTGRAKEMCWDSHRGLSVLADTWVSQAAAKQRRGRSGRTAPGARFAMFSRAQFANMSPQQPPEMLRTPLQKLCLSIKAMAPDEPVARTLAAALTPPDVASVDSALAELKDLRAFDVDERLTPLGRHLAQMPVDARIGKMLLFGAMLGCLDPILTIAGAMSGRPLFYSPKDNRDAADKAKRALNSNKSDHLTMVAAYNGWVKARSSGKAAERRYCDEYFLSQQALEAVQAGRLDYAAILADLGFVRREYIANMRRGSGGSNGGTEADSNADVVRVVKAALVAGFYPHVVRVRHPETKYTQTQGGAVEKRHDSKDLRYFSKDLGRVFLHPTSVNFHCGKYESRWIVYSERVETAKVYIRDNTMVGSYALLLFGGDVRVLHDEGLVKVDDWATFQAPARIGVLVKELRQRVDQLLLDRINHPSAHLASTPIVRALLELLASEGH</sequence>
<evidence type="ECO:0000259" key="11">
    <source>
        <dbReference type="PROSITE" id="PS51192"/>
    </source>
</evidence>
<evidence type="ECO:0000256" key="1">
    <source>
        <dbReference type="ARBA" id="ARBA00022741"/>
    </source>
</evidence>
<feature type="domain" description="Helicase ATP-binding" evidence="11">
    <location>
        <begin position="666"/>
        <end position="833"/>
    </location>
</feature>
<proteinExistence type="inferred from homology"/>
<feature type="domain" description="C2H2-type" evidence="9">
    <location>
        <begin position="40"/>
        <end position="63"/>
    </location>
</feature>
<reference evidence="13 14" key="1">
    <citation type="journal article" date="2009" name="Science">
        <title>Green evolution and dynamic adaptations revealed by genomes of the marine picoeukaryotes Micromonas.</title>
        <authorList>
            <person name="Worden A.Z."/>
            <person name="Lee J.H."/>
            <person name="Mock T."/>
            <person name="Rouze P."/>
            <person name="Simmons M.P."/>
            <person name="Aerts A.L."/>
            <person name="Allen A.E."/>
            <person name="Cuvelier M.L."/>
            <person name="Derelle E."/>
            <person name="Everett M.V."/>
            <person name="Foulon E."/>
            <person name="Grimwood J."/>
            <person name="Gundlach H."/>
            <person name="Henrissat B."/>
            <person name="Napoli C."/>
            <person name="McDonald S.M."/>
            <person name="Parker M.S."/>
            <person name="Rombauts S."/>
            <person name="Salamov A."/>
            <person name="Von Dassow P."/>
            <person name="Badger J.H."/>
            <person name="Coutinho P.M."/>
            <person name="Demir E."/>
            <person name="Dubchak I."/>
            <person name="Gentemann C."/>
            <person name="Eikrem W."/>
            <person name="Gready J.E."/>
            <person name="John U."/>
            <person name="Lanier W."/>
            <person name="Lindquist E.A."/>
            <person name="Lucas S."/>
            <person name="Mayer K.F."/>
            <person name="Moreau H."/>
            <person name="Not F."/>
            <person name="Otillar R."/>
            <person name="Panaud O."/>
            <person name="Pangilinan J."/>
            <person name="Paulsen I."/>
            <person name="Piegu B."/>
            <person name="Poliakov A."/>
            <person name="Robbens S."/>
            <person name="Schmutz J."/>
            <person name="Toulza E."/>
            <person name="Wyss T."/>
            <person name="Zelensky A."/>
            <person name="Zhou K."/>
            <person name="Armbrust E.V."/>
            <person name="Bhattacharya D."/>
            <person name="Goodenough U.W."/>
            <person name="Van de Peer Y."/>
            <person name="Grigoriev I.V."/>
        </authorList>
    </citation>
    <scope>NUCLEOTIDE SEQUENCE [LARGE SCALE GENOMIC DNA]</scope>
    <source>
        <strain evidence="14">RCC299 / NOUM17</strain>
    </source>
</reference>
<dbReference type="InterPro" id="IPR011709">
    <property type="entry name" value="DEAD-box_helicase_OB_fold"/>
</dbReference>
<dbReference type="InterPro" id="IPR048333">
    <property type="entry name" value="HA2_WH"/>
</dbReference>
<dbReference type="InterPro" id="IPR011545">
    <property type="entry name" value="DEAD/DEAH_box_helicase_dom"/>
</dbReference>
<evidence type="ECO:0000256" key="3">
    <source>
        <dbReference type="ARBA" id="ARBA00022806"/>
    </source>
</evidence>
<dbReference type="PROSITE" id="PS51192">
    <property type="entry name" value="HELICASE_ATP_BIND_1"/>
    <property type="match status" value="1"/>
</dbReference>
<dbReference type="GO" id="GO:0005524">
    <property type="term" value="F:ATP binding"/>
    <property type="evidence" value="ECO:0007669"/>
    <property type="project" value="UniProtKB-KW"/>
</dbReference>
<protein>
    <submittedName>
        <fullName evidence="13">Uncharacterized protein</fullName>
    </submittedName>
</protein>
<keyword evidence="3" id="KW-0347">Helicase</keyword>
<feature type="region of interest" description="Disordered" evidence="8">
    <location>
        <begin position="565"/>
        <end position="619"/>
    </location>
</feature>
<keyword evidence="5" id="KW-0694">RNA-binding</keyword>
<dbReference type="InterPro" id="IPR007502">
    <property type="entry name" value="Helicase-assoc_dom"/>
</dbReference>
<dbReference type="Pfam" id="PF07717">
    <property type="entry name" value="OB_NTP_bind"/>
    <property type="match status" value="1"/>
</dbReference>
<dbReference type="Gene3D" id="3.40.50.300">
    <property type="entry name" value="P-loop containing nucleotide triphosphate hydrolases"/>
    <property type="match status" value="2"/>
</dbReference>
<dbReference type="CDD" id="cd17917">
    <property type="entry name" value="DEXHc_RHA-like"/>
    <property type="match status" value="1"/>
</dbReference>
<dbReference type="GO" id="GO:0003723">
    <property type="term" value="F:RNA binding"/>
    <property type="evidence" value="ECO:0007669"/>
    <property type="project" value="UniProtKB-KW"/>
</dbReference>
<keyword evidence="4" id="KW-0067">ATP-binding</keyword>
<dbReference type="Gene3D" id="1.20.120.1080">
    <property type="match status" value="1"/>
</dbReference>
<dbReference type="InterPro" id="IPR056328">
    <property type="entry name" value="DSRM_DHX29"/>
</dbReference>
<dbReference type="Pfam" id="PF00271">
    <property type="entry name" value="Helicase_C"/>
    <property type="match status" value="1"/>
</dbReference>
<dbReference type="InterPro" id="IPR006575">
    <property type="entry name" value="RWD_dom"/>
</dbReference>
<dbReference type="GO" id="GO:0004386">
    <property type="term" value="F:helicase activity"/>
    <property type="evidence" value="ECO:0007669"/>
    <property type="project" value="UniProtKB-KW"/>
</dbReference>
<evidence type="ECO:0000313" key="13">
    <source>
        <dbReference type="EMBL" id="ACO66970.1"/>
    </source>
</evidence>
<dbReference type="PROSITE" id="PS50157">
    <property type="entry name" value="ZINC_FINGER_C2H2_2"/>
    <property type="match status" value="1"/>
</dbReference>
<dbReference type="InterPro" id="IPR016135">
    <property type="entry name" value="UBQ-conjugating_enzyme/RWD"/>
</dbReference>
<dbReference type="SUPFAM" id="SSF52540">
    <property type="entry name" value="P-loop containing nucleoside triphosphate hydrolases"/>
    <property type="match status" value="2"/>
</dbReference>
<dbReference type="InParanoid" id="C1EG69"/>
<evidence type="ECO:0000256" key="8">
    <source>
        <dbReference type="SAM" id="MobiDB-lite"/>
    </source>
</evidence>
<keyword evidence="14" id="KW-1185">Reference proteome</keyword>
<feature type="compositionally biased region" description="Low complexity" evidence="8">
    <location>
        <begin position="374"/>
        <end position="385"/>
    </location>
</feature>
<dbReference type="InterPro" id="IPR027417">
    <property type="entry name" value="P-loop_NTPase"/>
</dbReference>
<dbReference type="STRING" id="296587.C1EG69"/>
<keyword evidence="7" id="KW-0479">Metal-binding</keyword>
<keyword evidence="7" id="KW-0863">Zinc-finger</keyword>
<dbReference type="CDD" id="cd18791">
    <property type="entry name" value="SF2_C_RHA"/>
    <property type="match status" value="1"/>
</dbReference>
<dbReference type="OrthoDB" id="5600252at2759"/>
<keyword evidence="2" id="KW-0378">Hydrolase</keyword>
<dbReference type="SMART" id="SM00847">
    <property type="entry name" value="HA2"/>
    <property type="match status" value="1"/>
</dbReference>
<dbReference type="KEGG" id="mis:MICPUN_63531"/>
<dbReference type="PROSITE" id="PS00028">
    <property type="entry name" value="ZINC_FINGER_C2H2_1"/>
    <property type="match status" value="1"/>
</dbReference>
<dbReference type="CDD" id="cd11605">
    <property type="entry name" value="RWD_DRWD_ELF-like"/>
    <property type="match status" value="1"/>
</dbReference>
<evidence type="ECO:0000256" key="2">
    <source>
        <dbReference type="ARBA" id="ARBA00022801"/>
    </source>
</evidence>
<keyword evidence="1" id="KW-0547">Nucleotide-binding</keyword>
<feature type="domain" description="RWD" evidence="10">
    <location>
        <begin position="460"/>
        <end position="561"/>
    </location>
</feature>
<dbReference type="FunFam" id="3.40.50.300:FF:000526">
    <property type="entry name" value="DExH-box ATP-dependent RNA helicase DExH3"/>
    <property type="match status" value="1"/>
</dbReference>
<feature type="region of interest" description="Disordered" evidence="8">
    <location>
        <begin position="374"/>
        <end position="393"/>
    </location>
</feature>
<dbReference type="GO" id="GO:0016787">
    <property type="term" value="F:hydrolase activity"/>
    <property type="evidence" value="ECO:0007669"/>
    <property type="project" value="UniProtKB-KW"/>
</dbReference>
<dbReference type="GeneID" id="8248398"/>
<dbReference type="Pfam" id="PF00270">
    <property type="entry name" value="DEAD"/>
    <property type="match status" value="1"/>
</dbReference>
<dbReference type="SMART" id="SM00487">
    <property type="entry name" value="DEXDc"/>
    <property type="match status" value="1"/>
</dbReference>
<dbReference type="PROSITE" id="PS50908">
    <property type="entry name" value="RWD"/>
    <property type="match status" value="1"/>
</dbReference>
<dbReference type="Pfam" id="PF24385">
    <property type="entry name" value="DSRM_DHX29"/>
    <property type="match status" value="1"/>
</dbReference>
<dbReference type="SUPFAM" id="SSF54495">
    <property type="entry name" value="UBC-like"/>
    <property type="match status" value="1"/>
</dbReference>
<dbReference type="GO" id="GO:0008270">
    <property type="term" value="F:zinc ion binding"/>
    <property type="evidence" value="ECO:0007669"/>
    <property type="project" value="UniProtKB-KW"/>
</dbReference>
<dbReference type="PANTHER" id="PTHR18934">
    <property type="entry name" value="ATP-DEPENDENT RNA HELICASE"/>
    <property type="match status" value="1"/>
</dbReference>
<dbReference type="InterPro" id="IPR059023">
    <property type="entry name" value="RNA_hel_CTD"/>
</dbReference>
<feature type="domain" description="Helicase C-terminal" evidence="12">
    <location>
        <begin position="1034"/>
        <end position="1202"/>
    </location>
</feature>
<feature type="compositionally biased region" description="Low complexity" evidence="8">
    <location>
        <begin position="573"/>
        <end position="585"/>
    </location>
</feature>
<dbReference type="PROSITE" id="PS51194">
    <property type="entry name" value="HELICASE_CTER"/>
    <property type="match status" value="1"/>
</dbReference>
<dbReference type="Pfam" id="PF26026">
    <property type="entry name" value="RNA_hel_CTD"/>
    <property type="match status" value="1"/>
</dbReference>
<dbReference type="FunFam" id="1.20.120.1080:FF:000002">
    <property type="entry name" value="Putative ATP-dependent RNA helicase DHX36"/>
    <property type="match status" value="1"/>
</dbReference>
<dbReference type="EMBL" id="CP001331">
    <property type="protein sequence ID" value="ACO66970.1"/>
    <property type="molecule type" value="Genomic_DNA"/>
</dbReference>
<dbReference type="InterPro" id="IPR013087">
    <property type="entry name" value="Znf_C2H2_type"/>
</dbReference>
<evidence type="ECO:0000256" key="5">
    <source>
        <dbReference type="ARBA" id="ARBA00022884"/>
    </source>
</evidence>
<dbReference type="SMART" id="SM00490">
    <property type="entry name" value="HELICc"/>
    <property type="match status" value="1"/>
</dbReference>
<evidence type="ECO:0000313" key="14">
    <source>
        <dbReference type="Proteomes" id="UP000002009"/>
    </source>
</evidence>
<evidence type="ECO:0000259" key="12">
    <source>
        <dbReference type="PROSITE" id="PS51194"/>
    </source>
</evidence>
<evidence type="ECO:0000256" key="7">
    <source>
        <dbReference type="PROSITE-ProRule" id="PRU00042"/>
    </source>
</evidence>
<evidence type="ECO:0000259" key="10">
    <source>
        <dbReference type="PROSITE" id="PS50908"/>
    </source>
</evidence>
<dbReference type="Proteomes" id="UP000002009">
    <property type="component" value="Chromosome 13"/>
</dbReference>
<dbReference type="InterPro" id="IPR001650">
    <property type="entry name" value="Helicase_C-like"/>
</dbReference>
<organism evidence="13 14">
    <name type="scientific">Micromonas commoda (strain RCC299 / NOUM17 / CCMP2709)</name>
    <name type="common">Picoplanktonic green alga</name>
    <dbReference type="NCBI Taxonomy" id="296587"/>
    <lineage>
        <taxon>Eukaryota</taxon>
        <taxon>Viridiplantae</taxon>
        <taxon>Chlorophyta</taxon>
        <taxon>Mamiellophyceae</taxon>
        <taxon>Mamiellales</taxon>
        <taxon>Mamiellaceae</taxon>
        <taxon>Micromonas</taxon>
    </lineage>
</organism>
<dbReference type="eggNOG" id="KOG0920">
    <property type="taxonomic scope" value="Eukaryota"/>
</dbReference>
<feature type="region of interest" description="Disordered" evidence="8">
    <location>
        <begin position="908"/>
        <end position="967"/>
    </location>
</feature>
<dbReference type="SMART" id="SM00355">
    <property type="entry name" value="ZnF_C2H2"/>
    <property type="match status" value="1"/>
</dbReference>
<feature type="compositionally biased region" description="Acidic residues" evidence="8">
    <location>
        <begin position="911"/>
        <end position="936"/>
    </location>
</feature>
<dbReference type="PANTHER" id="PTHR18934:SF145">
    <property type="entry name" value="ATP-DEPENDENT RNA HELICASE DHX57-RELATED"/>
    <property type="match status" value="1"/>
</dbReference>
<comment type="similarity">
    <text evidence="6">Belongs to the DExH box helicase family.</text>
</comment>
<evidence type="ECO:0000256" key="6">
    <source>
        <dbReference type="ARBA" id="ARBA00060772"/>
    </source>
</evidence>
<accession>C1EG69</accession>
<evidence type="ECO:0000256" key="4">
    <source>
        <dbReference type="ARBA" id="ARBA00022840"/>
    </source>
</evidence>
<keyword evidence="7" id="KW-0862">Zinc</keyword>
<dbReference type="Gene3D" id="3.30.160.60">
    <property type="entry name" value="Classic Zinc Finger"/>
    <property type="match status" value="1"/>
</dbReference>
<dbReference type="OMA" id="WQRTPMQ"/>
<dbReference type="InterPro" id="IPR014001">
    <property type="entry name" value="Helicase_ATP-bd"/>
</dbReference>
<dbReference type="Pfam" id="PF21010">
    <property type="entry name" value="HA2_C"/>
    <property type="match status" value="1"/>
</dbReference>
<gene>
    <name evidence="13" type="ORF">MICPUN_63531</name>
</gene>
<dbReference type="RefSeq" id="XP_002505712.1">
    <property type="nucleotide sequence ID" value="XM_002505666.1"/>
</dbReference>
<evidence type="ECO:0000259" key="9">
    <source>
        <dbReference type="PROSITE" id="PS50157"/>
    </source>
</evidence>